<comment type="subcellular location">
    <subcellularLocation>
        <location evidence="1">Cell membrane</location>
        <topology evidence="1">Multi-pass membrane protein</topology>
    </subcellularLocation>
</comment>
<dbReference type="EMBL" id="DSXI01000629">
    <property type="protein sequence ID" value="HGS06156.1"/>
    <property type="molecule type" value="Genomic_DNA"/>
</dbReference>
<evidence type="ECO:0000256" key="5">
    <source>
        <dbReference type="ARBA" id="ARBA00022989"/>
    </source>
</evidence>
<feature type="transmembrane region" description="Helical" evidence="7">
    <location>
        <begin position="363"/>
        <end position="384"/>
    </location>
</feature>
<comment type="caution">
    <text evidence="8">The sequence shown here is derived from an EMBL/GenBank/DDBJ whole genome shotgun (WGS) entry which is preliminary data.</text>
</comment>
<comment type="similarity">
    <text evidence="2">Belongs to the UPF0718 family.</text>
</comment>
<evidence type="ECO:0000256" key="7">
    <source>
        <dbReference type="SAM" id="Phobius"/>
    </source>
</evidence>
<keyword evidence="5 7" id="KW-1133">Transmembrane helix</keyword>
<sequence length="413" mass="45305">MQKKYTDWKQALRSGLLGGVITVLLSLIGIVTAFSNTYIINKIVNFGELLILGPIAALSLVAIRKATSKHPALLLLTGAISGLTSGLVVLALAGLGQVVNLRAMFLNASDDLYAIYAYKQALGPGLLLRLAVCGLVGIAMAIIFRKEEKAKVAAAMALPPPEAPRRPFWQTAVFFFSLVIFLIFAAWVTPREVTVHLKDGQKIQATVLEERSQDMIFQLNQDWEGKKKDDQLILPKEKLQRLEREPSLALTIAQVNFYIAGAILIFILLMLWRWFTRPEIDEWLHHTWEFTKLLAPLLYGGVLAVGFVSALIPPQYVASLVGDNSLFSNFSAALIGAFWYFATLTEVPITQALIKMGMDKGPALALLLAGPALSLPNMIVISRVMGWKKAMVFVTIIVIVATFVGLGFGWLVG</sequence>
<feature type="transmembrane region" description="Helical" evidence="7">
    <location>
        <begin position="390"/>
        <end position="412"/>
    </location>
</feature>
<proteinExistence type="inferred from homology"/>
<accession>A0A7V4GA53</accession>
<evidence type="ECO:0000313" key="8">
    <source>
        <dbReference type="EMBL" id="HGS06156.1"/>
    </source>
</evidence>
<dbReference type="PANTHER" id="PTHR43299">
    <property type="entry name" value="UPF0718 PROTEIN YRAQ"/>
    <property type="match status" value="1"/>
</dbReference>
<evidence type="ECO:0000256" key="4">
    <source>
        <dbReference type="ARBA" id="ARBA00022692"/>
    </source>
</evidence>
<dbReference type="PANTHER" id="PTHR43299:SF1">
    <property type="entry name" value="UPF0718 PROTEIN YRAQ"/>
    <property type="match status" value="1"/>
</dbReference>
<evidence type="ECO:0000256" key="1">
    <source>
        <dbReference type="ARBA" id="ARBA00004651"/>
    </source>
</evidence>
<dbReference type="GO" id="GO:0005886">
    <property type="term" value="C:plasma membrane"/>
    <property type="evidence" value="ECO:0007669"/>
    <property type="project" value="UniProtKB-SubCell"/>
</dbReference>
<feature type="transmembrane region" description="Helical" evidence="7">
    <location>
        <begin position="126"/>
        <end position="144"/>
    </location>
</feature>
<protein>
    <submittedName>
        <fullName evidence="8">Permease</fullName>
    </submittedName>
</protein>
<keyword evidence="3" id="KW-1003">Cell membrane</keyword>
<dbReference type="InterPro" id="IPR005524">
    <property type="entry name" value="DUF318"/>
</dbReference>
<keyword evidence="4 7" id="KW-0812">Transmembrane</keyword>
<evidence type="ECO:0000256" key="2">
    <source>
        <dbReference type="ARBA" id="ARBA00006386"/>
    </source>
</evidence>
<organism evidence="8">
    <name type="scientific">Desulfobacca acetoxidans</name>
    <dbReference type="NCBI Taxonomy" id="60893"/>
    <lineage>
        <taxon>Bacteria</taxon>
        <taxon>Pseudomonadati</taxon>
        <taxon>Thermodesulfobacteriota</taxon>
        <taxon>Desulfobaccia</taxon>
        <taxon>Desulfobaccales</taxon>
        <taxon>Desulfobaccaceae</taxon>
        <taxon>Desulfobacca</taxon>
    </lineage>
</organism>
<feature type="transmembrane region" description="Helical" evidence="7">
    <location>
        <begin position="248"/>
        <end position="272"/>
    </location>
</feature>
<feature type="transmembrane region" description="Helical" evidence="7">
    <location>
        <begin position="293"/>
        <end position="312"/>
    </location>
</feature>
<evidence type="ECO:0000256" key="6">
    <source>
        <dbReference type="ARBA" id="ARBA00023136"/>
    </source>
</evidence>
<keyword evidence="6 7" id="KW-0472">Membrane</keyword>
<feature type="transmembrane region" description="Helical" evidence="7">
    <location>
        <begin position="43"/>
        <end position="61"/>
    </location>
</feature>
<name>A0A7V4GA53_9BACT</name>
<feature type="transmembrane region" description="Helical" evidence="7">
    <location>
        <begin position="168"/>
        <end position="188"/>
    </location>
</feature>
<gene>
    <name evidence="8" type="ORF">ENT08_10585</name>
</gene>
<reference evidence="8" key="1">
    <citation type="journal article" date="2020" name="mSystems">
        <title>Genome- and Community-Level Interaction Insights into Carbon Utilization and Element Cycling Functions of Hydrothermarchaeota in Hydrothermal Sediment.</title>
        <authorList>
            <person name="Zhou Z."/>
            <person name="Liu Y."/>
            <person name="Xu W."/>
            <person name="Pan J."/>
            <person name="Luo Z.H."/>
            <person name="Li M."/>
        </authorList>
    </citation>
    <scope>NUCLEOTIDE SEQUENCE [LARGE SCALE GENOMIC DNA]</scope>
    <source>
        <strain evidence="8">SpSt-548</strain>
    </source>
</reference>
<dbReference type="AlphaFoldDB" id="A0A7V4GA53"/>
<feature type="transmembrane region" description="Helical" evidence="7">
    <location>
        <begin position="12"/>
        <end position="31"/>
    </location>
</feature>
<feature type="transmembrane region" description="Helical" evidence="7">
    <location>
        <begin position="73"/>
        <end position="95"/>
    </location>
</feature>
<evidence type="ECO:0000256" key="3">
    <source>
        <dbReference type="ARBA" id="ARBA00022475"/>
    </source>
</evidence>
<dbReference type="Pfam" id="PF03773">
    <property type="entry name" value="ArsP_1"/>
    <property type="match status" value="1"/>
</dbReference>